<dbReference type="EMBL" id="CP019478">
    <property type="protein sequence ID" value="UQC86925.1"/>
    <property type="molecule type" value="Genomic_DNA"/>
</dbReference>
<reference evidence="2" key="1">
    <citation type="journal article" date="2021" name="Mol. Plant Microbe Interact.">
        <title>Complete Genome Sequence of the Plant-Pathogenic Fungus Colletotrichum lupini.</title>
        <authorList>
            <person name="Baroncelli R."/>
            <person name="Pensec F."/>
            <person name="Da Lio D."/>
            <person name="Boufleur T."/>
            <person name="Vicente I."/>
            <person name="Sarrocco S."/>
            <person name="Picot A."/>
            <person name="Baraldi E."/>
            <person name="Sukno S."/>
            <person name="Thon M."/>
            <person name="Le Floch G."/>
        </authorList>
    </citation>
    <scope>NUCLEOTIDE SEQUENCE</scope>
    <source>
        <strain evidence="2">IMI 504893</strain>
    </source>
</reference>
<protein>
    <submittedName>
        <fullName evidence="2">Uncharacterized protein</fullName>
    </submittedName>
</protein>
<evidence type="ECO:0000313" key="2">
    <source>
        <dbReference type="EMBL" id="UQC86925.1"/>
    </source>
</evidence>
<gene>
    <name evidence="2" type="ORF">CLUP02_12427</name>
</gene>
<name>A0A9Q8T0V9_9PEZI</name>
<dbReference type="RefSeq" id="XP_049148536.1">
    <property type="nucleotide sequence ID" value="XM_049291391.1"/>
</dbReference>
<keyword evidence="3" id="KW-1185">Reference proteome</keyword>
<dbReference type="GeneID" id="73346401"/>
<dbReference type="Proteomes" id="UP000830671">
    <property type="component" value="Chromosome 6"/>
</dbReference>
<accession>A0A9Q8T0V9</accession>
<proteinExistence type="predicted"/>
<feature type="region of interest" description="Disordered" evidence="1">
    <location>
        <begin position="687"/>
        <end position="730"/>
    </location>
</feature>
<sequence length="837" mass="92126">MARCVSFLQCGNYPLDPGYPLVQQQQQQQRTLIYSPIPSFRFSPPSPLLQYTVPIQCHPLFPHRNPAAILTPPEPLLLLQPPPITLPSSPPSPRYLPSPPLPKSIYIAMEMISPITFSFVGTHSGMVDSDLHRFLFADNSQQPPLWRHGHHPSLHHHTTSYTTMNHHTPSLTYLHMLAACHALSKFPGGGTGYMHAFIQAYRGDKRGNQDDVTLSSNTSKTHRHPFTSVSLFPFQELPSTFCYNHQTPKGPLMFPSSYVAYLVLRAAMRNPVAGFLGQTASGAFINSHRYTVTVPVGRAIRGAIDTAVPSALEHHVASLDTREPPLAPVRFTLATPWRNMFLSTIPGLAQPVTVAFLAPASAQMSYSDDEPNLGRLFALAFMRLTRTRNTLRMRRGVALGVALEPPWTSTSMSADAQQLDAGSTKALQKNKLLRPRFFREEAPSTTILASRPKRCFSIVMTWENSHGRAATDSISPDWVSSSIGLAPTILPFGPMEDGRTMDREVNGPAFCSRRLISGSCWSSKTVFSLTSWCVPAPGQEFSDACRSQPGPCHAMPPPSPPLPFMILPRPFPPWPRERCVRACKCACALPSPLAAWATEPGRPIQAGQPDLTWRGKSGQRLVRVPVTVALFFILSKQKLLQSRSSRRSDPSINRFSVTDFIPGGTHTHTPPTSWILFFEEKGKRQTKHKGACLRNRDSGTTPCDHARRGRQETAPTTTEDHTGESGSFGPSGIAFLSSTAMLEYERFGSAAYRISFSQYPSVGRQKGERGAPCPASTSTKILLPDEAVGEDKTALLKLMLLSRGADHDIDLGVHGMMRRSEPKVCGKLTYGPPGYLT</sequence>
<evidence type="ECO:0000256" key="1">
    <source>
        <dbReference type="SAM" id="MobiDB-lite"/>
    </source>
</evidence>
<dbReference type="KEGG" id="clup:CLUP02_12427"/>
<organism evidence="2 3">
    <name type="scientific">Colletotrichum lupini</name>
    <dbReference type="NCBI Taxonomy" id="145971"/>
    <lineage>
        <taxon>Eukaryota</taxon>
        <taxon>Fungi</taxon>
        <taxon>Dikarya</taxon>
        <taxon>Ascomycota</taxon>
        <taxon>Pezizomycotina</taxon>
        <taxon>Sordariomycetes</taxon>
        <taxon>Hypocreomycetidae</taxon>
        <taxon>Glomerellales</taxon>
        <taxon>Glomerellaceae</taxon>
        <taxon>Colletotrichum</taxon>
        <taxon>Colletotrichum acutatum species complex</taxon>
    </lineage>
</organism>
<dbReference type="AlphaFoldDB" id="A0A9Q8T0V9"/>
<feature type="region of interest" description="Disordered" evidence="1">
    <location>
        <begin position="643"/>
        <end position="666"/>
    </location>
</feature>
<evidence type="ECO:0000313" key="3">
    <source>
        <dbReference type="Proteomes" id="UP000830671"/>
    </source>
</evidence>